<dbReference type="Proteomes" id="UP001162992">
    <property type="component" value="Chromosome 2"/>
</dbReference>
<sequence>MEEDSGKAKASATTTIAGKRKGKTALPQKRHKFKRFAERLEEVDVDVFRSLTPIKFEPSGGSSFFHENLVRWRELNAAADFIGIYEELLPLVQTLPQLVLHKETIVDRLLSRLHLSAMLSLEPILSLMAILSRDLREEFTPFTSRFIDACCELLQSGGDRETELLEQVFTSISYVIKYMLKFLTKDIKFVLRITGCLRHYHKPYVQEFAAEAVSFLLRKAPVKELVKGVRKLIAEVEINPSDEKIAGCSALFSYTLKSLSGLHSRAQLLLRLLLDETILNGVKHKGGKVALDVVAETLQRLCEDLDRDKLELVWNLLIGEIFSELLEEKESVSPEMEFIDSEPRITEVGGKMEMEATKDGNVSRLVQLFTLLNGMLEFRKGIRVKDFKPLFALAQNILDDRFISLDQEELQQTYGGPLSVSILVDDPGSMLLSETHRFLLGLIKSHSQVAGASTGPAAMSMVASSWAVAFDCNRPYSVLGFLKGVLEGGVHIVQPFTPHIVRALGRLLESHSIEVLPLFVDLFQKLNVTPYQLRHLLNKSEDIDKLVAFSNQLLQSSIQRIKMGWTKVDEGVNAIEILALEPAVVWTTLQCLPHITLYEEDRSTLAWEFAVSIEQFLTDNARADMENLDEDRADEKQLWECLLGAALKSHLKILLNSSNVHLEKQISAFLAFATSHARSVHVLAAVADFLDACIKKTNFKTLPHELQSEATISMLGMFGKNLSEPNKALRLATLQFLNSFEPLSTIYLENHHGTQRRQENIIEMAYEQHGKVHCQVMEHLLSTESAPFALENCRRSCILISRLKVDACKGRYPAPYLIPLTHAILGILYNRFTLLWDAAIDCLAGLMEEHGTIVWEVMLSHMVESHELALCQEENQRQDSKEEMTSKDIWARLDAYVQDFGDRTDSVTIVTLLLKALQRIPKFAESRSRHLVPLFLSFVDHARLRHESVLNKSPQAVRKYSSHLLQEWLNLLKGMKNARSLFRGPILKEVLLNRFIISMNPEIQEAAFDCLLNWKDPYLMPYQERLKSIFSSKTLREELTVWNVEREGHQVQDEHREGLIPILIKILYPKVVKMTSKSSGKSAGDLRKIVILPFLANLETKELALLFCLLLRPLQSAFNRDSGSNVDRTAFSWEAAIGQGVTSDFINWVDRKSAAALPHKKKLGFLNLVKDILDIFDDHHLEPYLHALLAFVLRFLEASPSTVEMKKNGKNSSFDNVSSFVDREGLEAADGDHYSVMGNLAIAEIDSQAHGKQLQNIVAADSIMGEDAESIVMFTAFQEACTNSMAEVNNNTDHVAETNHKNDEENEDQMKDTKADDEMASNIVFGARAIRTLCLKVICKLLSKFENLNLSPVYWEIFFQANESSIYRIKDESISSSTPGALFSCLLAMSKSLELASFLTCNKVLIPNVLSILSAKRASTSIISATLKFVENILHLENIDNGEGSSVVATMLIPNIPILLAGLQVRISTCEQQQSGKRIAVKREVEIISRLSKYINDQSQACPLVNALLPFLRTRKFAEQDSYLEILDIIKTFAQKLDAELIEKCLHLLGPLLTSLTFPRVRLAICTLIQEFARVQPSIKLVADILADMNAMSRTTVGEYDYDARLNAYARVTASFLAQLRRTECLLLLSHFVHDMASEDMSLRHSASNCLQLFVRFAATLSEDVDDNDVRESAFGDGQGQPRIDGFAEACKMLNSSLSSDKFVNSELCLSKPNGTKLLVQKYLLPIVRNAMGAELLATRREWVALLREMVVHFSDVSPFQELRSLIASDLEVDFFINIGHLQVHRRIKAMARFRTFCLPGQFSEGVLTRIFAPLFMTSLFEAKVDKEGNLVEAAIQSVGCIAAQLQWTPYFSLVMHCFRLIVSRVDYQKALVRLVCSILDQFHFYEESSTDVEMNHMVDDDVRSVQELPQVKALNVTTKGLHVQKVSANVHLQLQKRILPEISKFLVSKERYVNASVALAVVKVLKLMPHDIVEVELPRILQIMINFLKSRSQAVRDETRSALVSVAEALGARYLSYIVNMLKGSLTRGYELHVLGYTLNSILVKIVPTLNVGEIDYCLDQILHILEGDIFGEVAEEKDVKALAVRMKETKHMRSFESFKLIAQVTSFRLHGFTLLNPVRNFLPNSLSPKIRSKVELVLKHIATGIQSNPSISREDLFLFLHGLIEDGVRVDASAAFASSDEHQPGNEDHLHVGNADKIPQFQRVADLPSLPTNASVPNVHILTEFALNLFHGNIKRVKVSGSDGHTLSMLDPFVKLLEKCLYSSHDGVVCGAIKCLCFLLRLPLPATERLGTKSTTLLFSIAQRSGKSETPLMQACLNLLVVLLRHCQKTKFSQEHLRTLLNFPVFVDLEANPSPIALSLLKAIVGRKLLVPELYDMMTRVERLMVTSHMLPIRQQCSQILLQFLLDYPLGPKRLQQHLDFFISNLGYEHATGREAVLEMIHTVIVKFPETFLEEQVESLFFPMVTRLVNDDDNHIRALVGTVLKLLIGRASPQSLQRILEVCFSWLDEENRHLWRLGTQLMGFLIETMMSKFARHVDHALKAAVRVIEHLCLSKDNGEVQSTDMKISDLWEEVYFALTMVEKLYQQFPDLLHQPFVQNLWDLIFTLLLHQHVWVRKACLRIVGMYFIKCGTPDIMLLVLEPSFLQKALLMHPSRIILLAASICQQLDTGFFDEEMSEIIVKNMAFVTRVLHLLPNALAKGNTYPGLQQFLSCDDQISQKRISEAFILLEADKYRDGSTLLVNDPHKSVILSSKNKVSVGQKSESTAVADHYQIDSLNISEKLTNFVLLLVFRRLEKIGLRLHALQAKTVFKWFDTIATQLGGDAIQPYLHFMLRTLYKITEGSAAKVVPEDLKASGEEVLTHLREIVGVEKFLQVYNIIRQSVKERRENRKRSQKITVLVDPERHTKRKLHLIAKRRAQKKRKLGETRN</sequence>
<comment type="caution">
    <text evidence="1">The sequence shown here is derived from an EMBL/GenBank/DDBJ whole genome shotgun (WGS) entry which is preliminary data.</text>
</comment>
<evidence type="ECO:0000313" key="2">
    <source>
        <dbReference type="Proteomes" id="UP001162992"/>
    </source>
</evidence>
<organism evidence="1 2">
    <name type="scientific">Diphasiastrum complanatum</name>
    <name type="common">Issler's clubmoss</name>
    <name type="synonym">Lycopodium complanatum</name>
    <dbReference type="NCBI Taxonomy" id="34168"/>
    <lineage>
        <taxon>Eukaryota</taxon>
        <taxon>Viridiplantae</taxon>
        <taxon>Streptophyta</taxon>
        <taxon>Embryophyta</taxon>
        <taxon>Tracheophyta</taxon>
        <taxon>Lycopodiopsida</taxon>
        <taxon>Lycopodiales</taxon>
        <taxon>Lycopodiaceae</taxon>
        <taxon>Lycopodioideae</taxon>
        <taxon>Diphasiastrum</taxon>
    </lineage>
</organism>
<dbReference type="EMBL" id="CM055093">
    <property type="protein sequence ID" value="KAJ7564586.1"/>
    <property type="molecule type" value="Genomic_DNA"/>
</dbReference>
<reference evidence="2" key="1">
    <citation type="journal article" date="2024" name="Proc. Natl. Acad. Sci. U.S.A.">
        <title>Extraordinary preservation of gene collinearity over three hundred million years revealed in homosporous lycophytes.</title>
        <authorList>
            <person name="Li C."/>
            <person name="Wickell D."/>
            <person name="Kuo L.Y."/>
            <person name="Chen X."/>
            <person name="Nie B."/>
            <person name="Liao X."/>
            <person name="Peng D."/>
            <person name="Ji J."/>
            <person name="Jenkins J."/>
            <person name="Williams M."/>
            <person name="Shu S."/>
            <person name="Plott C."/>
            <person name="Barry K."/>
            <person name="Rajasekar S."/>
            <person name="Grimwood J."/>
            <person name="Han X."/>
            <person name="Sun S."/>
            <person name="Hou Z."/>
            <person name="He W."/>
            <person name="Dai G."/>
            <person name="Sun C."/>
            <person name="Schmutz J."/>
            <person name="Leebens-Mack J.H."/>
            <person name="Li F.W."/>
            <person name="Wang L."/>
        </authorList>
    </citation>
    <scope>NUCLEOTIDE SEQUENCE [LARGE SCALE GENOMIC DNA]</scope>
    <source>
        <strain evidence="2">cv. PW_Plant_1</strain>
    </source>
</reference>
<gene>
    <name evidence="1" type="ORF">O6H91_02G024400</name>
</gene>
<keyword evidence="2" id="KW-1185">Reference proteome</keyword>
<accession>A0ACC2EDM6</accession>
<evidence type="ECO:0000313" key="1">
    <source>
        <dbReference type="EMBL" id="KAJ7564586.1"/>
    </source>
</evidence>
<name>A0ACC2EDM6_DIPCM</name>
<proteinExistence type="predicted"/>
<protein>
    <submittedName>
        <fullName evidence="1">Uncharacterized protein</fullName>
    </submittedName>
</protein>